<feature type="region of interest" description="Disordered" evidence="1">
    <location>
        <begin position="19"/>
        <end position="39"/>
    </location>
</feature>
<evidence type="ECO:0008006" key="5">
    <source>
        <dbReference type="Google" id="ProtNLM"/>
    </source>
</evidence>
<organism evidence="3 4">
    <name type="scientific">Limnohabitans lacus</name>
    <dbReference type="NCBI Taxonomy" id="3045173"/>
    <lineage>
        <taxon>Bacteria</taxon>
        <taxon>Pseudomonadati</taxon>
        <taxon>Pseudomonadota</taxon>
        <taxon>Betaproteobacteria</taxon>
        <taxon>Burkholderiales</taxon>
        <taxon>Comamonadaceae</taxon>
        <taxon>Limnohabitans</taxon>
    </lineage>
</organism>
<evidence type="ECO:0000256" key="1">
    <source>
        <dbReference type="SAM" id="MobiDB-lite"/>
    </source>
</evidence>
<name>A0ABT6XAS1_9BURK</name>
<accession>A0ABT6XAS1</accession>
<dbReference type="Proteomes" id="UP001431902">
    <property type="component" value="Unassembled WGS sequence"/>
</dbReference>
<keyword evidence="2" id="KW-0732">Signal</keyword>
<proteinExistence type="predicted"/>
<dbReference type="RefSeq" id="WP_283225569.1">
    <property type="nucleotide sequence ID" value="NZ_JASGBH010000017.1"/>
</dbReference>
<sequence length="153" mass="15565">MKKFTLILLATLATTAFADSGNQGSSHGSGNGGSAQQNNPTMQATMLVNTAVINSAFGNGGSAQQNLASNVGSFTPNGTELQLVMAKNSMIMNSGLGGQAEQNIASNIGHSGLNSSTYQVAYIKDSAVINKASWGGKALQNLSSNSNCLSCTD</sequence>
<evidence type="ECO:0000313" key="4">
    <source>
        <dbReference type="Proteomes" id="UP001431902"/>
    </source>
</evidence>
<feature type="signal peptide" evidence="2">
    <location>
        <begin position="1"/>
        <end position="18"/>
    </location>
</feature>
<protein>
    <recommendedName>
        <fullName evidence="5">Curlin</fullName>
    </recommendedName>
</protein>
<evidence type="ECO:0000256" key="2">
    <source>
        <dbReference type="SAM" id="SignalP"/>
    </source>
</evidence>
<gene>
    <name evidence="3" type="ORF">QLQ16_15480</name>
</gene>
<keyword evidence="4" id="KW-1185">Reference proteome</keyword>
<dbReference type="EMBL" id="JASGBH010000017">
    <property type="protein sequence ID" value="MDI9235238.1"/>
    <property type="molecule type" value="Genomic_DNA"/>
</dbReference>
<feature type="chain" id="PRO_5045093868" description="Curlin" evidence="2">
    <location>
        <begin position="19"/>
        <end position="153"/>
    </location>
</feature>
<comment type="caution">
    <text evidence="3">The sequence shown here is derived from an EMBL/GenBank/DDBJ whole genome shotgun (WGS) entry which is preliminary data.</text>
</comment>
<evidence type="ECO:0000313" key="3">
    <source>
        <dbReference type="EMBL" id="MDI9235238.1"/>
    </source>
</evidence>
<reference evidence="3" key="1">
    <citation type="submission" date="2023-05" db="EMBL/GenBank/DDBJ databases">
        <title>Limnohabitans sp. strain HM2-2 Genome sequencing and assembly.</title>
        <authorList>
            <person name="Jung Y."/>
        </authorList>
    </citation>
    <scope>NUCLEOTIDE SEQUENCE</scope>
    <source>
        <strain evidence="3">HM2-2</strain>
    </source>
</reference>